<dbReference type="SUPFAM" id="SSF141072">
    <property type="entry name" value="CalX-like"/>
    <property type="match status" value="2"/>
</dbReference>
<dbReference type="InterPro" id="IPR002126">
    <property type="entry name" value="Cadherin-like_dom"/>
</dbReference>
<sequence>MKKKLLLLLLLTFWTKSNSQITLIEDLTPGAESSNPFEFLEHDGQLFFIGGSEATNNNVIYIMDSLENISIAWQEAGSNPYSMVVYNNELYFEASNKLHKLNLPYGTGSTIVDNNISIWGRGFVYNGELFFGGELNQIDPLNPNYELMAYNGTSTRLVKEESSISLNPGQFVIHLGELHFVGNEEATINGQPATVNFIYKTDGTTIDVVTFFQNTSVSYLRSLNDNLYFLYRNGDFNQPYNLWSSNTTATAGFGDEISFAFGLTVFDNKLYFFDVSNNILYSSEQLGVFVPVPIENGVEYPSGSFPIVSDNLMAFTGYTNTIGNELYMYEKNNEIKFTEDYNSGSGSFTPVYGSFFNDKLYITGDDGTGIGRELHVYDPNDCQNTIDIEDSNFENYLENVLNVGDGILGNKKVCKEKVEVLTTLNLSGTINMENNPPGLGVTNLSGIEAFRDLEILRIEGNTIANVDLRQNTNLKELRAWRNNMETLNIEDLTLLEIVGLDFNNLTTIDFSTNNALQILDINNNNLTSIIFSNNTNFNRFRISNNVNLSNLNISLIDSNLDVFVSTGNTSLSCIQVSSTSNAESQANWQKDVTTSYSLNCSPNTPFNVTTTIVGAGNTPNYTINEGETFTINFDADNTAANGTTYNPEITFSLNGISSSEDFLFNGSISIPNNPFTVSSNNPDGSITVQAITDNFLENDEVYTVNISSRNNTEYTIADPISFTITVKDVEPVEPFVVNTYLSLPVGQPNNTIEEGQKFRIYFEASTSQYYDNQSFDVFFNSDNSSALFNEDFTHENSPASFTARHQHDAVEFIEVEVLIDSQKNENEDIVIILQKDPSNKYKWGNEKSDGTLEFRINIEDISDVTSQPFIVQTSISENASLNTNGSYTVNEGETFTINLNALSPATDFYKYKIIYNTEGTTANADEYSLAIPNPLELTSQQSVNPDGELSFTINTDNIIDNEDKLIINFLNDPDNIYTWQGNNINPDGSLSYEIIINDIPPTTSDIITVKFNNTGGIEGGTDTFIVELFDSQGNPWTSHNGLEFSLDFKDEIFDTDIEYAINNNDINGEKAETDDYKNNDSNKTDITNPKISINPGESSGEFTVFYPQENEPNDDKRDYYSVEISSTNNNISFDNKKIQAVILDNAITAQFLINIYPGVNMSVIPTDNENNFDPGCCLEFSVEEGEQFIIYLDVEKGVPAGTNYDVEFNFQNSKAEEGTNKDFTHENVGSTIRGTVSNGNGPFDNRLIVNVNEDDIPNEHIDPSSGDNLIGEKLRIGFTSISSQFTIADRFFDQDNFQNEGDINKLSIRSSFALRIIDVIKIKEFIVSDNKNEAREDNLENAEFTIEMEAANTSGEDIRINYQILVNGVNNATPGQDYLIDDLDLNTLTGFVLIPDGSTTARIVVKPINDLKFENIENVVIQLIEGSRYSINSLTSKQITILSDDDAEYTAEIKSGIDNQSREEDIDDFAEVIIELNEIPITDIEVEFKISNLTDVTKVIEGQDYLIYQNDKTTLINSNSGKVLFNANVDKSKSIFIKALNDGINENLETLYLQLDSGVNYDIRETDNAQVVLISSTSDTSNFDPRNLTIIAKNPRCPGSNQKGSIEIANASPFVYNVTTTGLNGINYQETKVLNEINSNNFKQFFNQLPIGSYEVKLEFNLDINQTIPDNVILPNYIIKITELEGMSIQEQSTNLKTKTGNFIVSGSEKYTVESNGKTYQYQFKNTGKNVITVPLKNGLNSIIVSGEALCLGSIKKEILLNDVFIYPNPTKDLVSVFSNSLLGKYEFYLFDIHGRLVYHEENDNPNNNIEFDISNLHKGMYIGKIISKENKEIKFKLLKK</sequence>
<feature type="compositionally biased region" description="Polar residues" evidence="2">
    <location>
        <begin position="1084"/>
        <end position="1093"/>
    </location>
</feature>
<evidence type="ECO:0000256" key="1">
    <source>
        <dbReference type="ARBA" id="ARBA00022729"/>
    </source>
</evidence>
<accession>A0A495ECN9</accession>
<feature type="region of interest" description="Disordered" evidence="2">
    <location>
        <begin position="1071"/>
        <end position="1093"/>
    </location>
</feature>
<evidence type="ECO:0000313" key="6">
    <source>
        <dbReference type="Proteomes" id="UP000269412"/>
    </source>
</evidence>
<dbReference type="Pfam" id="PF18962">
    <property type="entry name" value="Por_Secre_tail"/>
    <property type="match status" value="1"/>
</dbReference>
<dbReference type="EMBL" id="RBIQ01000007">
    <property type="protein sequence ID" value="RKR14648.1"/>
    <property type="molecule type" value="Genomic_DNA"/>
</dbReference>
<dbReference type="SUPFAM" id="SSF52058">
    <property type="entry name" value="L domain-like"/>
    <property type="match status" value="1"/>
</dbReference>
<evidence type="ECO:0000313" key="5">
    <source>
        <dbReference type="EMBL" id="RKR14648.1"/>
    </source>
</evidence>
<feature type="compositionally biased region" description="Basic and acidic residues" evidence="2">
    <location>
        <begin position="1071"/>
        <end position="1083"/>
    </location>
</feature>
<organism evidence="5 6">
    <name type="scientific">Maribacter vaceletii</name>
    <dbReference type="NCBI Taxonomy" id="1206816"/>
    <lineage>
        <taxon>Bacteria</taxon>
        <taxon>Pseudomonadati</taxon>
        <taxon>Bacteroidota</taxon>
        <taxon>Flavobacteriia</taxon>
        <taxon>Flavobacteriales</taxon>
        <taxon>Flavobacteriaceae</taxon>
        <taxon>Maribacter</taxon>
    </lineage>
</organism>
<dbReference type="GO" id="GO:0016020">
    <property type="term" value="C:membrane"/>
    <property type="evidence" value="ECO:0007669"/>
    <property type="project" value="InterPro"/>
</dbReference>
<keyword evidence="1 3" id="KW-0732">Signal</keyword>
<dbReference type="GO" id="GO:0005509">
    <property type="term" value="F:calcium ion binding"/>
    <property type="evidence" value="ECO:0007669"/>
    <property type="project" value="InterPro"/>
</dbReference>
<proteinExistence type="predicted"/>
<name>A0A495ECN9_9FLAO</name>
<comment type="caution">
    <text evidence="5">The sequence shown here is derived from an EMBL/GenBank/DDBJ whole genome shotgun (WGS) entry which is preliminary data.</text>
</comment>
<dbReference type="Proteomes" id="UP000269412">
    <property type="component" value="Unassembled WGS sequence"/>
</dbReference>
<dbReference type="NCBIfam" id="TIGR04183">
    <property type="entry name" value="Por_Secre_tail"/>
    <property type="match status" value="1"/>
</dbReference>
<dbReference type="InterPro" id="IPR026444">
    <property type="entry name" value="Secre_tail"/>
</dbReference>
<dbReference type="Gene3D" id="3.80.10.10">
    <property type="entry name" value="Ribonuclease Inhibitor"/>
    <property type="match status" value="1"/>
</dbReference>
<feature type="chain" id="PRO_5019775973" evidence="3">
    <location>
        <begin position="20"/>
        <end position="1841"/>
    </location>
</feature>
<feature type="signal peptide" evidence="3">
    <location>
        <begin position="1"/>
        <end position="19"/>
    </location>
</feature>
<dbReference type="InterPro" id="IPR032675">
    <property type="entry name" value="LRR_dom_sf"/>
</dbReference>
<feature type="domain" description="Cadherin" evidence="4">
    <location>
        <begin position="634"/>
        <end position="736"/>
    </location>
</feature>
<dbReference type="Gene3D" id="2.60.40.2030">
    <property type="match status" value="1"/>
</dbReference>
<protein>
    <submittedName>
        <fullName evidence="5">Putative secreted protein (Por secretion system target)</fullName>
    </submittedName>
</protein>
<dbReference type="RefSeq" id="WP_121064052.1">
    <property type="nucleotide sequence ID" value="NZ_RBIQ01000007.1"/>
</dbReference>
<keyword evidence="6" id="KW-1185">Reference proteome</keyword>
<dbReference type="InterPro" id="IPR011047">
    <property type="entry name" value="Quinoprotein_ADH-like_sf"/>
</dbReference>
<reference evidence="5 6" key="1">
    <citation type="submission" date="2018-10" db="EMBL/GenBank/DDBJ databases">
        <title>Genomic Encyclopedia of Archaeal and Bacterial Type Strains, Phase II (KMG-II): from individual species to whole genera.</title>
        <authorList>
            <person name="Goeker M."/>
        </authorList>
    </citation>
    <scope>NUCLEOTIDE SEQUENCE [LARGE SCALE GENOMIC DNA]</scope>
    <source>
        <strain evidence="5 6">DSM 25230</strain>
    </source>
</reference>
<dbReference type="SUPFAM" id="SSF50998">
    <property type="entry name" value="Quinoprotein alcohol dehydrogenase-like"/>
    <property type="match status" value="1"/>
</dbReference>
<dbReference type="OrthoDB" id="1652165at2"/>
<dbReference type="GO" id="GO:0007156">
    <property type="term" value="P:homophilic cell adhesion via plasma membrane adhesion molecules"/>
    <property type="evidence" value="ECO:0007669"/>
    <property type="project" value="InterPro"/>
</dbReference>
<evidence type="ECO:0000256" key="2">
    <source>
        <dbReference type="SAM" id="MobiDB-lite"/>
    </source>
</evidence>
<evidence type="ECO:0000259" key="4">
    <source>
        <dbReference type="PROSITE" id="PS50268"/>
    </source>
</evidence>
<dbReference type="InterPro" id="IPR038081">
    <property type="entry name" value="CalX-like_sf"/>
</dbReference>
<gene>
    <name evidence="5" type="ORF">CLV91_0726</name>
</gene>
<dbReference type="PROSITE" id="PS50268">
    <property type="entry name" value="CADHERIN_2"/>
    <property type="match status" value="1"/>
</dbReference>
<evidence type="ECO:0000256" key="3">
    <source>
        <dbReference type="SAM" id="SignalP"/>
    </source>
</evidence>